<dbReference type="Pfam" id="PF13545">
    <property type="entry name" value="HTH_Crp_2"/>
    <property type="match status" value="1"/>
</dbReference>
<reference evidence="6 7" key="1">
    <citation type="journal article" date="2011" name="J. Bacteriol.">
        <title>Complete genome sequence of the industrial strain Ketogulonicigenium vulgare WSH-001.</title>
        <authorList>
            <person name="Liu L."/>
            <person name="Li Y."/>
            <person name="Zhang J."/>
            <person name="Zhou Z."/>
            <person name="Liu J."/>
            <person name="Li X."/>
            <person name="Zhou J."/>
            <person name="Du G."/>
            <person name="Wang L."/>
            <person name="Chen J."/>
        </authorList>
    </citation>
    <scope>NUCLEOTIDE SEQUENCE [LARGE SCALE GENOMIC DNA]</scope>
    <source>
        <strain evidence="6 7">WSH-001</strain>
    </source>
</reference>
<name>F9Y7Q0_KETVW</name>
<dbReference type="SUPFAM" id="SSF46785">
    <property type="entry name" value="Winged helix' DNA-binding domain"/>
    <property type="match status" value="1"/>
</dbReference>
<dbReference type="OrthoDB" id="667966at2"/>
<gene>
    <name evidence="6" type="primary">fnrL</name>
    <name evidence="6" type="ordered locus">KVU_0027</name>
</gene>
<dbReference type="GO" id="GO:0003700">
    <property type="term" value="F:DNA-binding transcription factor activity"/>
    <property type="evidence" value="ECO:0007669"/>
    <property type="project" value="TreeGrafter"/>
</dbReference>
<dbReference type="InterPro" id="IPR000595">
    <property type="entry name" value="cNMP-bd_dom"/>
</dbReference>
<dbReference type="Proteomes" id="UP000000692">
    <property type="component" value="Chromosome"/>
</dbReference>
<dbReference type="PANTHER" id="PTHR24567:SF75">
    <property type="entry name" value="FUMARATE AND NITRATE REDUCTION REGULATORY PROTEIN"/>
    <property type="match status" value="1"/>
</dbReference>
<evidence type="ECO:0000313" key="6">
    <source>
        <dbReference type="EMBL" id="AEM39866.1"/>
    </source>
</evidence>
<dbReference type="PROSITE" id="PS50042">
    <property type="entry name" value="CNMP_BINDING_3"/>
    <property type="match status" value="1"/>
</dbReference>
<dbReference type="NCBIfam" id="NF045989">
    <property type="entry name" value="TransRegFnrLRhodb"/>
    <property type="match status" value="1"/>
</dbReference>
<dbReference type="Pfam" id="PF00027">
    <property type="entry name" value="cNMP_binding"/>
    <property type="match status" value="1"/>
</dbReference>
<dbReference type="FunFam" id="1.10.10.10:FF:000028">
    <property type="entry name" value="Fumarate/nitrate reduction transcriptional regulator Fnr"/>
    <property type="match status" value="1"/>
</dbReference>
<sequence>MARTFESCASCAIHAQAICALCDADEMHVLDEMKYFRSYPPGQTIVFAGDRLDFMASVVSGLATLSQDLHDGRRQTVGLLQPSDFIGRPGRPIARYDITAASEVLLCCFARRPFEKLIASTAHIGSRLLEMTLDELDAARDWMLVLGRKSAREKIASLLLILATRAAQNAGPPFSADVQIDLPLTREAMADHLGLTLETVSRQFSALRHDGVITLAGARHVTIADMARLRREAGDGLHI</sequence>
<dbReference type="PROSITE" id="PS51063">
    <property type="entry name" value="HTH_CRP_2"/>
    <property type="match status" value="1"/>
</dbReference>
<proteinExistence type="predicted"/>
<dbReference type="HOGENOM" id="CLU_075053_0_1_5"/>
<keyword evidence="3" id="KW-0804">Transcription</keyword>
<accession>F9Y7Q0</accession>
<dbReference type="Gene3D" id="1.10.10.10">
    <property type="entry name" value="Winged helix-like DNA-binding domain superfamily/Winged helix DNA-binding domain"/>
    <property type="match status" value="1"/>
</dbReference>
<keyword evidence="1" id="KW-0805">Transcription regulation</keyword>
<dbReference type="PANTHER" id="PTHR24567">
    <property type="entry name" value="CRP FAMILY TRANSCRIPTIONAL REGULATORY PROTEIN"/>
    <property type="match status" value="1"/>
</dbReference>
<dbReference type="RefSeq" id="WP_013383280.1">
    <property type="nucleotide sequence ID" value="NC_017384.1"/>
</dbReference>
<dbReference type="InterPro" id="IPR050397">
    <property type="entry name" value="Env_Response_Regulators"/>
</dbReference>
<protein>
    <submittedName>
        <fullName evidence="6">Putative transcriptional regulator, Crp/Fnr family protein</fullName>
    </submittedName>
</protein>
<organism evidence="6 7">
    <name type="scientific">Ketogulonicigenium vulgare (strain WSH-001)</name>
    <dbReference type="NCBI Taxonomy" id="759362"/>
    <lineage>
        <taxon>Bacteria</taxon>
        <taxon>Pseudomonadati</taxon>
        <taxon>Pseudomonadota</taxon>
        <taxon>Alphaproteobacteria</taxon>
        <taxon>Rhodobacterales</taxon>
        <taxon>Roseobacteraceae</taxon>
        <taxon>Ketogulonicigenium</taxon>
    </lineage>
</organism>
<dbReference type="KEGG" id="kvl:KVU_0027"/>
<evidence type="ECO:0000256" key="2">
    <source>
        <dbReference type="ARBA" id="ARBA00023125"/>
    </source>
</evidence>
<dbReference type="InterPro" id="IPR014710">
    <property type="entry name" value="RmlC-like_jellyroll"/>
</dbReference>
<feature type="domain" description="HTH crp-type" evidence="5">
    <location>
        <begin position="149"/>
        <end position="227"/>
    </location>
</feature>
<evidence type="ECO:0000313" key="7">
    <source>
        <dbReference type="Proteomes" id="UP000000692"/>
    </source>
</evidence>
<dbReference type="SUPFAM" id="SSF51206">
    <property type="entry name" value="cAMP-binding domain-like"/>
    <property type="match status" value="1"/>
</dbReference>
<dbReference type="eggNOG" id="COG0664">
    <property type="taxonomic scope" value="Bacteria"/>
</dbReference>
<dbReference type="PATRIC" id="fig|759362.5.peg.32"/>
<dbReference type="PRINTS" id="PR00034">
    <property type="entry name" value="HTHCRP"/>
</dbReference>
<dbReference type="SMART" id="SM00419">
    <property type="entry name" value="HTH_CRP"/>
    <property type="match status" value="1"/>
</dbReference>
<dbReference type="EMBL" id="CP002018">
    <property type="protein sequence ID" value="AEM39866.1"/>
    <property type="molecule type" value="Genomic_DNA"/>
</dbReference>
<keyword evidence="7" id="KW-1185">Reference proteome</keyword>
<dbReference type="InterPro" id="IPR018490">
    <property type="entry name" value="cNMP-bd_dom_sf"/>
</dbReference>
<dbReference type="InterPro" id="IPR012318">
    <property type="entry name" value="HTH_CRP"/>
</dbReference>
<dbReference type="GO" id="GO:0003677">
    <property type="term" value="F:DNA binding"/>
    <property type="evidence" value="ECO:0007669"/>
    <property type="project" value="UniProtKB-KW"/>
</dbReference>
<dbReference type="InterPro" id="IPR036388">
    <property type="entry name" value="WH-like_DNA-bd_sf"/>
</dbReference>
<evidence type="ECO:0000259" key="4">
    <source>
        <dbReference type="PROSITE" id="PS50042"/>
    </source>
</evidence>
<dbReference type="SMART" id="SM00100">
    <property type="entry name" value="cNMP"/>
    <property type="match status" value="1"/>
</dbReference>
<dbReference type="CDD" id="cd00092">
    <property type="entry name" value="HTH_CRP"/>
    <property type="match status" value="1"/>
</dbReference>
<feature type="domain" description="Cyclic nucleotide-binding" evidence="4">
    <location>
        <begin position="27"/>
        <end position="87"/>
    </location>
</feature>
<keyword evidence="2" id="KW-0238">DNA-binding</keyword>
<evidence type="ECO:0000256" key="1">
    <source>
        <dbReference type="ARBA" id="ARBA00023015"/>
    </source>
</evidence>
<dbReference type="InterPro" id="IPR036390">
    <property type="entry name" value="WH_DNA-bd_sf"/>
</dbReference>
<evidence type="ECO:0000259" key="5">
    <source>
        <dbReference type="PROSITE" id="PS51063"/>
    </source>
</evidence>
<dbReference type="AlphaFoldDB" id="F9Y7Q0"/>
<dbReference type="Gene3D" id="2.60.120.10">
    <property type="entry name" value="Jelly Rolls"/>
    <property type="match status" value="1"/>
</dbReference>
<evidence type="ECO:0000256" key="3">
    <source>
        <dbReference type="ARBA" id="ARBA00023163"/>
    </source>
</evidence>
<dbReference type="CDD" id="cd00038">
    <property type="entry name" value="CAP_ED"/>
    <property type="match status" value="1"/>
</dbReference>
<dbReference type="GO" id="GO:0005829">
    <property type="term" value="C:cytosol"/>
    <property type="evidence" value="ECO:0007669"/>
    <property type="project" value="TreeGrafter"/>
</dbReference>